<evidence type="ECO:0000313" key="2">
    <source>
        <dbReference type="Proteomes" id="UP001476798"/>
    </source>
</evidence>
<dbReference type="EMBL" id="JAHRIO010016700">
    <property type="protein sequence ID" value="MEQ2163722.1"/>
    <property type="molecule type" value="Genomic_DNA"/>
</dbReference>
<gene>
    <name evidence="1" type="ORF">GOODEAATRI_033213</name>
</gene>
<protein>
    <submittedName>
        <fullName evidence="1">Uncharacterized protein</fullName>
    </submittedName>
</protein>
<organism evidence="1 2">
    <name type="scientific">Goodea atripinnis</name>
    <dbReference type="NCBI Taxonomy" id="208336"/>
    <lineage>
        <taxon>Eukaryota</taxon>
        <taxon>Metazoa</taxon>
        <taxon>Chordata</taxon>
        <taxon>Craniata</taxon>
        <taxon>Vertebrata</taxon>
        <taxon>Euteleostomi</taxon>
        <taxon>Actinopterygii</taxon>
        <taxon>Neopterygii</taxon>
        <taxon>Teleostei</taxon>
        <taxon>Neoteleostei</taxon>
        <taxon>Acanthomorphata</taxon>
        <taxon>Ovalentaria</taxon>
        <taxon>Atherinomorphae</taxon>
        <taxon>Cyprinodontiformes</taxon>
        <taxon>Goodeidae</taxon>
        <taxon>Goodea</taxon>
    </lineage>
</organism>
<sequence>SSPGFSPFCFCSCLASTPAKAKRDATLPQLKCSSPTKFSITFPEAGGDVRHPMALDQVVGLILMLGLHVLSQEPLGPLYWE</sequence>
<feature type="non-terminal residue" evidence="1">
    <location>
        <position position="81"/>
    </location>
</feature>
<proteinExistence type="predicted"/>
<dbReference type="Proteomes" id="UP001476798">
    <property type="component" value="Unassembled WGS sequence"/>
</dbReference>
<name>A0ABV0N0A0_9TELE</name>
<reference evidence="1 2" key="1">
    <citation type="submission" date="2021-06" db="EMBL/GenBank/DDBJ databases">
        <authorList>
            <person name="Palmer J.M."/>
        </authorList>
    </citation>
    <scope>NUCLEOTIDE SEQUENCE [LARGE SCALE GENOMIC DNA]</scope>
    <source>
        <strain evidence="1 2">GA_2019</strain>
        <tissue evidence="1">Muscle</tissue>
    </source>
</reference>
<evidence type="ECO:0000313" key="1">
    <source>
        <dbReference type="EMBL" id="MEQ2163722.1"/>
    </source>
</evidence>
<comment type="caution">
    <text evidence="1">The sequence shown here is derived from an EMBL/GenBank/DDBJ whole genome shotgun (WGS) entry which is preliminary data.</text>
</comment>
<keyword evidence="2" id="KW-1185">Reference proteome</keyword>
<feature type="non-terminal residue" evidence="1">
    <location>
        <position position="1"/>
    </location>
</feature>
<accession>A0ABV0N0A0</accession>